<dbReference type="Proteomes" id="UP000655287">
    <property type="component" value="Unassembled WGS sequence"/>
</dbReference>
<protein>
    <recommendedName>
        <fullName evidence="5">FxsA family protein</fullName>
    </recommendedName>
</protein>
<sequence length="183" mass="19359">MLRVLLFILFLVVPVAEIWVLIQVGQVIGGWPTVGLLVADSLLGAWIVRREGRRAWRALRESFGSGRVPDRELADGAMIVAGGALLLTPGFVTDIAGFFLVLPPTRPLARRALAWFLGRRMRAMAAVSPLGGMLSGFPGAAGPAGRTGRAGSRVVSGEVIDDEPRHGTPRGAVDPGHARRPGA</sequence>
<keyword evidence="4" id="KW-1185">Reference proteome</keyword>
<feature type="transmembrane region" description="Helical" evidence="2">
    <location>
        <begin position="77"/>
        <end position="102"/>
    </location>
</feature>
<dbReference type="PANTHER" id="PTHR35335">
    <property type="entry name" value="UPF0716 PROTEIN FXSA"/>
    <property type="match status" value="1"/>
</dbReference>
<dbReference type="GO" id="GO:0016020">
    <property type="term" value="C:membrane"/>
    <property type="evidence" value="ECO:0007669"/>
    <property type="project" value="InterPro"/>
</dbReference>
<dbReference type="EMBL" id="BOOU01000044">
    <property type="protein sequence ID" value="GII78064.1"/>
    <property type="molecule type" value="Genomic_DNA"/>
</dbReference>
<name>A0A919R1U2_9ACTN</name>
<feature type="region of interest" description="Disordered" evidence="1">
    <location>
        <begin position="141"/>
        <end position="183"/>
    </location>
</feature>
<evidence type="ECO:0008006" key="5">
    <source>
        <dbReference type="Google" id="ProtNLM"/>
    </source>
</evidence>
<evidence type="ECO:0000313" key="4">
    <source>
        <dbReference type="Proteomes" id="UP000655287"/>
    </source>
</evidence>
<evidence type="ECO:0000256" key="2">
    <source>
        <dbReference type="SAM" id="Phobius"/>
    </source>
</evidence>
<comment type="caution">
    <text evidence="3">The sequence shown here is derived from an EMBL/GenBank/DDBJ whole genome shotgun (WGS) entry which is preliminary data.</text>
</comment>
<keyword evidence="2" id="KW-1133">Transmembrane helix</keyword>
<feature type="transmembrane region" description="Helical" evidence="2">
    <location>
        <begin position="28"/>
        <end position="48"/>
    </location>
</feature>
<organism evidence="3 4">
    <name type="scientific">Sphaerisporangium rufum</name>
    <dbReference type="NCBI Taxonomy" id="1381558"/>
    <lineage>
        <taxon>Bacteria</taxon>
        <taxon>Bacillati</taxon>
        <taxon>Actinomycetota</taxon>
        <taxon>Actinomycetes</taxon>
        <taxon>Streptosporangiales</taxon>
        <taxon>Streptosporangiaceae</taxon>
        <taxon>Sphaerisporangium</taxon>
    </lineage>
</organism>
<gene>
    <name evidence="3" type="ORF">Sru01_30460</name>
</gene>
<reference evidence="3" key="1">
    <citation type="submission" date="2021-01" db="EMBL/GenBank/DDBJ databases">
        <title>Whole genome shotgun sequence of Sphaerisporangium rufum NBRC 109079.</title>
        <authorList>
            <person name="Komaki H."/>
            <person name="Tamura T."/>
        </authorList>
    </citation>
    <scope>NUCLEOTIDE SEQUENCE</scope>
    <source>
        <strain evidence="3">NBRC 109079</strain>
    </source>
</reference>
<proteinExistence type="predicted"/>
<dbReference type="PANTHER" id="PTHR35335:SF1">
    <property type="entry name" value="UPF0716 PROTEIN FXSA"/>
    <property type="match status" value="1"/>
</dbReference>
<dbReference type="Pfam" id="PF04186">
    <property type="entry name" value="FxsA"/>
    <property type="match status" value="1"/>
</dbReference>
<dbReference type="InterPro" id="IPR007313">
    <property type="entry name" value="FxsA"/>
</dbReference>
<evidence type="ECO:0000313" key="3">
    <source>
        <dbReference type="EMBL" id="GII78064.1"/>
    </source>
</evidence>
<dbReference type="NCBIfam" id="NF008528">
    <property type="entry name" value="PRK11463.1-2"/>
    <property type="match status" value="1"/>
</dbReference>
<keyword evidence="2" id="KW-0812">Transmembrane</keyword>
<dbReference type="RefSeq" id="WP_239137438.1">
    <property type="nucleotide sequence ID" value="NZ_BOOU01000044.1"/>
</dbReference>
<accession>A0A919R1U2</accession>
<keyword evidence="2" id="KW-0472">Membrane</keyword>
<feature type="compositionally biased region" description="Low complexity" evidence="1">
    <location>
        <begin position="141"/>
        <end position="151"/>
    </location>
</feature>
<evidence type="ECO:0000256" key="1">
    <source>
        <dbReference type="SAM" id="MobiDB-lite"/>
    </source>
</evidence>
<dbReference type="AlphaFoldDB" id="A0A919R1U2"/>